<dbReference type="InterPro" id="IPR007219">
    <property type="entry name" value="XnlR_reg_dom"/>
</dbReference>
<dbReference type="Proteomes" id="UP001642406">
    <property type="component" value="Unassembled WGS sequence"/>
</dbReference>
<dbReference type="InterPro" id="IPR036864">
    <property type="entry name" value="Zn2-C6_fun-type_DNA-bd_sf"/>
</dbReference>
<evidence type="ECO:0000256" key="5">
    <source>
        <dbReference type="ARBA" id="ARBA00023125"/>
    </source>
</evidence>
<evidence type="ECO:0000256" key="8">
    <source>
        <dbReference type="SAM" id="MobiDB-lite"/>
    </source>
</evidence>
<sequence length="781" mass="85633">MSASMVRACLRCHAKKIKCSGFPDCRNCANSSVPCERHTRPRKTETIAALQQARQRIAWLEEELQQNFQIDCRAVATGTPLRACLSPTSATAAILTGLNSAQPTGAVQTPSDVASGMSAMSAMSGSPAGVNGDVTDNMANDAPEISLLALNATGETKYLGPSSGAFFATYATRLARSLLFSGAGGTTASPRRRRLQIPRGPDADTPTPLSSTTRAERTDGPQTVAISQAHVRLLFRSYRMWVHPLYPLLEPQMLDRLATTVGQAEPAEGTLSSGKCTEMALFYLVLALGATNYQNTLKQLQTDGDTSPANRQDMAALVAKPPSPPHLYYAQALHYFQGIVQDRMETSVAVIQIVLLISIYSSFDQIGSSQWQLAGLAMRMAIEIGLHHEPRRPVPLSTAELTPEQEVQEQAQDRRRRVFWTAYVIDISLAYNLGRPPSIGEEHITVRLPRRTGEAALGIHHARHRQIQSRLVSQVYAGRRASPVAAEVASETINRLQAELDSWRVDLSEVLEYAKSENSTCLSAYPPRYWERLYHGTSFVLHRASPLRPRPSSPASLAQCVRAAGAYLDCMVDVVRHSNVPLSWMLVQGVLFAGLSMLITARTSVTMLSADHRLLLVDLPMWTRRCSICLAVMNERWRTGEDEESLLSQLESQFEALAGDTLSMITAAVLGGGEARSGSTTQQHQELSTVVPLVSEALPLHPSSNLDGSTAVTTADHQDVLLNNDDNANLLPATEWDDMQDFREFLGIDGVYSFWDIFQPTDGNYTLSEPFVYNEARLAPW</sequence>
<gene>
    <name evidence="10" type="ORF">SBRCBS47491_005117</name>
</gene>
<reference evidence="10 11" key="1">
    <citation type="submission" date="2024-01" db="EMBL/GenBank/DDBJ databases">
        <authorList>
            <person name="Allen C."/>
            <person name="Tagirdzhanova G."/>
        </authorList>
    </citation>
    <scope>NUCLEOTIDE SEQUENCE [LARGE SCALE GENOMIC DNA]</scope>
</reference>
<comment type="caution">
    <text evidence="10">The sequence shown here is derived from an EMBL/GenBank/DDBJ whole genome shotgun (WGS) entry which is preliminary data.</text>
</comment>
<protein>
    <recommendedName>
        <fullName evidence="9">Zn(2)-C6 fungal-type domain-containing protein</fullName>
    </recommendedName>
</protein>
<keyword evidence="11" id="KW-1185">Reference proteome</keyword>
<dbReference type="PROSITE" id="PS00463">
    <property type="entry name" value="ZN2_CY6_FUNGAL_1"/>
    <property type="match status" value="1"/>
</dbReference>
<keyword evidence="7" id="KW-0539">Nucleus</keyword>
<evidence type="ECO:0000313" key="11">
    <source>
        <dbReference type="Proteomes" id="UP001642406"/>
    </source>
</evidence>
<dbReference type="PANTHER" id="PTHR47782:SF14">
    <property type="entry name" value="ZN(II)2CYS6 TRANSCRIPTION FACTOR (EUROFUNG)"/>
    <property type="match status" value="1"/>
</dbReference>
<keyword evidence="3" id="KW-0862">Zinc</keyword>
<feature type="domain" description="Zn(2)-C6 fungal-type" evidence="9">
    <location>
        <begin position="8"/>
        <end position="35"/>
    </location>
</feature>
<dbReference type="InterPro" id="IPR052202">
    <property type="entry name" value="Yeast_MetPath_Reg"/>
</dbReference>
<evidence type="ECO:0000256" key="6">
    <source>
        <dbReference type="ARBA" id="ARBA00023163"/>
    </source>
</evidence>
<dbReference type="PANTHER" id="PTHR47782">
    <property type="entry name" value="ZN(II)2CYS6 TRANSCRIPTION FACTOR (EUROFUNG)-RELATED"/>
    <property type="match status" value="1"/>
</dbReference>
<organism evidence="10 11">
    <name type="scientific">Sporothrix bragantina</name>
    <dbReference type="NCBI Taxonomy" id="671064"/>
    <lineage>
        <taxon>Eukaryota</taxon>
        <taxon>Fungi</taxon>
        <taxon>Dikarya</taxon>
        <taxon>Ascomycota</taxon>
        <taxon>Pezizomycotina</taxon>
        <taxon>Sordariomycetes</taxon>
        <taxon>Sordariomycetidae</taxon>
        <taxon>Ophiostomatales</taxon>
        <taxon>Ophiostomataceae</taxon>
        <taxon>Sporothrix</taxon>
    </lineage>
</organism>
<evidence type="ECO:0000259" key="9">
    <source>
        <dbReference type="PROSITE" id="PS00463"/>
    </source>
</evidence>
<evidence type="ECO:0000256" key="4">
    <source>
        <dbReference type="ARBA" id="ARBA00023015"/>
    </source>
</evidence>
<keyword evidence="6" id="KW-0804">Transcription</keyword>
<dbReference type="Pfam" id="PF00172">
    <property type="entry name" value="Zn_clus"/>
    <property type="match status" value="1"/>
</dbReference>
<dbReference type="CDD" id="cd12148">
    <property type="entry name" value="fungal_TF_MHR"/>
    <property type="match status" value="1"/>
</dbReference>
<keyword evidence="5" id="KW-0238">DNA-binding</keyword>
<dbReference type="Gene3D" id="4.10.240.10">
    <property type="entry name" value="Zn(2)-C6 fungal-type DNA-binding domain"/>
    <property type="match status" value="1"/>
</dbReference>
<accession>A0ABP0BU07</accession>
<name>A0ABP0BU07_9PEZI</name>
<evidence type="ECO:0000313" key="10">
    <source>
        <dbReference type="EMBL" id="CAK7223177.1"/>
    </source>
</evidence>
<evidence type="ECO:0000256" key="7">
    <source>
        <dbReference type="ARBA" id="ARBA00023242"/>
    </source>
</evidence>
<keyword evidence="4" id="KW-0805">Transcription regulation</keyword>
<evidence type="ECO:0000256" key="3">
    <source>
        <dbReference type="ARBA" id="ARBA00022833"/>
    </source>
</evidence>
<dbReference type="SMART" id="SM00066">
    <property type="entry name" value="GAL4"/>
    <property type="match status" value="1"/>
</dbReference>
<evidence type="ECO:0000256" key="1">
    <source>
        <dbReference type="ARBA" id="ARBA00004123"/>
    </source>
</evidence>
<dbReference type="SMART" id="SM00906">
    <property type="entry name" value="Fungal_trans"/>
    <property type="match status" value="1"/>
</dbReference>
<dbReference type="CDD" id="cd00067">
    <property type="entry name" value="GAL4"/>
    <property type="match status" value="1"/>
</dbReference>
<dbReference type="EMBL" id="CAWUHC010000042">
    <property type="protein sequence ID" value="CAK7223177.1"/>
    <property type="molecule type" value="Genomic_DNA"/>
</dbReference>
<dbReference type="Pfam" id="PF04082">
    <property type="entry name" value="Fungal_trans"/>
    <property type="match status" value="1"/>
</dbReference>
<dbReference type="SUPFAM" id="SSF57701">
    <property type="entry name" value="Zn2/Cys6 DNA-binding domain"/>
    <property type="match status" value="1"/>
</dbReference>
<proteinExistence type="predicted"/>
<dbReference type="InterPro" id="IPR001138">
    <property type="entry name" value="Zn2Cys6_DnaBD"/>
</dbReference>
<evidence type="ECO:0000256" key="2">
    <source>
        <dbReference type="ARBA" id="ARBA00022723"/>
    </source>
</evidence>
<comment type="subcellular location">
    <subcellularLocation>
        <location evidence="1">Nucleus</location>
    </subcellularLocation>
</comment>
<keyword evidence="2" id="KW-0479">Metal-binding</keyword>
<feature type="region of interest" description="Disordered" evidence="8">
    <location>
        <begin position="182"/>
        <end position="223"/>
    </location>
</feature>